<dbReference type="AlphaFoldDB" id="W4RNS7"/>
<keyword evidence="2" id="KW-1185">Reference proteome</keyword>
<name>W4RNS7_9BACI</name>
<gene>
    <name evidence="1" type="ORF">JCM21738_2941</name>
</gene>
<dbReference type="Proteomes" id="UP000018949">
    <property type="component" value="Unassembled WGS sequence"/>
</dbReference>
<evidence type="ECO:0000313" key="2">
    <source>
        <dbReference type="Proteomes" id="UP000018949"/>
    </source>
</evidence>
<evidence type="ECO:0000313" key="1">
    <source>
        <dbReference type="EMBL" id="GAE46080.1"/>
    </source>
</evidence>
<accession>W4RNS7</accession>
<reference evidence="1 2" key="1">
    <citation type="submission" date="2013-12" db="EMBL/GenBank/DDBJ databases">
        <title>NBRP : Genome information of microbial organism related human and environment.</title>
        <authorList>
            <person name="Hattori M."/>
            <person name="Oshima K."/>
            <person name="Inaba H."/>
            <person name="Suda W."/>
            <person name="Sakamoto M."/>
            <person name="Iino T."/>
            <person name="Kitahara M."/>
            <person name="Oshida Y."/>
            <person name="Iida T."/>
            <person name="Kudo T."/>
            <person name="Itoh T."/>
            <person name="Ahmed I."/>
            <person name="Ohkuma M."/>
        </authorList>
    </citation>
    <scope>NUCLEOTIDE SEQUENCE [LARGE SCALE GENOMIC DNA]</scope>
    <source>
        <strain evidence="1 2">JCM 21738</strain>
    </source>
</reference>
<organism evidence="1 2">
    <name type="scientific">Mesobacillus boroniphilus JCM 21738</name>
    <dbReference type="NCBI Taxonomy" id="1294265"/>
    <lineage>
        <taxon>Bacteria</taxon>
        <taxon>Bacillati</taxon>
        <taxon>Bacillota</taxon>
        <taxon>Bacilli</taxon>
        <taxon>Bacillales</taxon>
        <taxon>Bacillaceae</taxon>
        <taxon>Mesobacillus</taxon>
    </lineage>
</organism>
<dbReference type="EMBL" id="BAUW01000035">
    <property type="protein sequence ID" value="GAE46080.1"/>
    <property type="molecule type" value="Genomic_DNA"/>
</dbReference>
<protein>
    <submittedName>
        <fullName evidence="1">Uncharacterized protein</fullName>
    </submittedName>
</protein>
<sequence>MNVEISVLYKSNNMSFTDTSFRIIACCPFKNYDAPIIGLYAKKVLSKGEAFNNV</sequence>
<proteinExistence type="predicted"/>
<comment type="caution">
    <text evidence="1">The sequence shown here is derived from an EMBL/GenBank/DDBJ whole genome shotgun (WGS) entry which is preliminary data.</text>
</comment>